<keyword evidence="2" id="KW-1185">Reference proteome</keyword>
<evidence type="ECO:0000313" key="2">
    <source>
        <dbReference type="Proteomes" id="UP000092445"/>
    </source>
</evidence>
<evidence type="ECO:0000313" key="1">
    <source>
        <dbReference type="EnsemblMetazoa" id="GPAI007168-PA"/>
    </source>
</evidence>
<name>A0A1A9Z8Q0_GLOPL</name>
<sequence length="228" mass="26477">MNTPKCIGLKSPKLVQLIDHRSAKLWEEIRELAKDKLQAKVDSAENRELNAFIRNDVNKMKRIVLKQKNGVLHFECLHCYIVVSYVRHLVFQSRENLEYPLIMWLEIKLSTGSHLNIYITGRKLQDPTEDVKFHNCGIEQLYQKFYTNSIRLCSSLCSIQLISNTSRSKSVLYEHYKPHDDNGSSNIIVQKIKPQTLLNPQSPSPFQKSFNACKLCLNKHGYFQKSHS</sequence>
<dbReference type="Proteomes" id="UP000092445">
    <property type="component" value="Unassembled WGS sequence"/>
</dbReference>
<organism evidence="1 2">
    <name type="scientific">Glossina pallidipes</name>
    <name type="common">Tsetse fly</name>
    <dbReference type="NCBI Taxonomy" id="7398"/>
    <lineage>
        <taxon>Eukaryota</taxon>
        <taxon>Metazoa</taxon>
        <taxon>Ecdysozoa</taxon>
        <taxon>Arthropoda</taxon>
        <taxon>Hexapoda</taxon>
        <taxon>Insecta</taxon>
        <taxon>Pterygota</taxon>
        <taxon>Neoptera</taxon>
        <taxon>Endopterygota</taxon>
        <taxon>Diptera</taxon>
        <taxon>Brachycera</taxon>
        <taxon>Muscomorpha</taxon>
        <taxon>Hippoboscoidea</taxon>
        <taxon>Glossinidae</taxon>
        <taxon>Glossina</taxon>
    </lineage>
</organism>
<dbReference type="VEuPathDB" id="VectorBase:GPAI007168"/>
<reference evidence="2" key="1">
    <citation type="submission" date="2014-03" db="EMBL/GenBank/DDBJ databases">
        <authorList>
            <person name="Aksoy S."/>
            <person name="Warren W."/>
            <person name="Wilson R.K."/>
        </authorList>
    </citation>
    <scope>NUCLEOTIDE SEQUENCE [LARGE SCALE GENOMIC DNA]</scope>
    <source>
        <strain evidence="2">IAEA</strain>
    </source>
</reference>
<proteinExistence type="predicted"/>
<accession>A0A1A9Z8Q0</accession>
<protein>
    <submittedName>
        <fullName evidence="1">Uncharacterized protein</fullName>
    </submittedName>
</protein>
<dbReference type="EnsemblMetazoa" id="GPAI007168-RA">
    <property type="protein sequence ID" value="GPAI007168-PA"/>
    <property type="gene ID" value="GPAI007168"/>
</dbReference>
<reference evidence="1" key="2">
    <citation type="submission" date="2020-05" db="UniProtKB">
        <authorList>
            <consortium name="EnsemblMetazoa"/>
        </authorList>
    </citation>
    <scope>IDENTIFICATION</scope>
    <source>
        <strain evidence="1">IAEA</strain>
    </source>
</reference>
<dbReference type="AlphaFoldDB" id="A0A1A9Z8Q0"/>